<sequence>MNEKKRVRDDSEESDADSPVTKRFHNDLLDILDDSEPVEATQDLASVMKSFEEEISMSKPISSNSGDSQPDLGYLLEASDDELGLPPAFSCGSEEEYNEEDNNNNDGLLHVSSDVVGLNDQIWRFEDEIPNYEFGIGDNFNSEFLTLDGLFDYSDVYYGQNDFSEFSYRPESLPAL</sequence>
<evidence type="ECO:0000256" key="1">
    <source>
        <dbReference type="SAM" id="MobiDB-lite"/>
    </source>
</evidence>
<dbReference type="InParanoid" id="A0A2G5D886"/>
<dbReference type="STRING" id="218851.A0A2G5D886"/>
<evidence type="ECO:0000313" key="2">
    <source>
        <dbReference type="EMBL" id="PIA39713.1"/>
    </source>
</evidence>
<organism evidence="2 3">
    <name type="scientific">Aquilegia coerulea</name>
    <name type="common">Rocky mountain columbine</name>
    <dbReference type="NCBI Taxonomy" id="218851"/>
    <lineage>
        <taxon>Eukaryota</taxon>
        <taxon>Viridiplantae</taxon>
        <taxon>Streptophyta</taxon>
        <taxon>Embryophyta</taxon>
        <taxon>Tracheophyta</taxon>
        <taxon>Spermatophyta</taxon>
        <taxon>Magnoliopsida</taxon>
        <taxon>Ranunculales</taxon>
        <taxon>Ranunculaceae</taxon>
        <taxon>Thalictroideae</taxon>
        <taxon>Aquilegia</taxon>
    </lineage>
</organism>
<dbReference type="Proteomes" id="UP000230069">
    <property type="component" value="Unassembled WGS sequence"/>
</dbReference>
<keyword evidence="3" id="KW-1185">Reference proteome</keyword>
<proteinExistence type="predicted"/>
<evidence type="ECO:0000313" key="3">
    <source>
        <dbReference type="Proteomes" id="UP000230069"/>
    </source>
</evidence>
<feature type="region of interest" description="Disordered" evidence="1">
    <location>
        <begin position="55"/>
        <end position="108"/>
    </location>
</feature>
<dbReference type="AlphaFoldDB" id="A0A2G5D886"/>
<reference evidence="2 3" key="1">
    <citation type="submission" date="2017-09" db="EMBL/GenBank/DDBJ databases">
        <title>WGS assembly of Aquilegia coerulea Goldsmith.</title>
        <authorList>
            <person name="Hodges S."/>
            <person name="Kramer E."/>
            <person name="Nordborg M."/>
            <person name="Tomkins J."/>
            <person name="Borevitz J."/>
            <person name="Derieg N."/>
            <person name="Yan J."/>
            <person name="Mihaltcheva S."/>
            <person name="Hayes R.D."/>
            <person name="Rokhsar D."/>
        </authorList>
    </citation>
    <scope>NUCLEOTIDE SEQUENCE [LARGE SCALE GENOMIC DNA]</scope>
    <source>
        <strain evidence="3">cv. Goldsmith</strain>
    </source>
</reference>
<dbReference type="PANTHER" id="PTHR34539">
    <property type="entry name" value="T6J4.11 PROTEIN"/>
    <property type="match status" value="1"/>
</dbReference>
<dbReference type="OrthoDB" id="781489at2759"/>
<name>A0A2G5D886_AQUCA</name>
<dbReference type="EMBL" id="KZ305043">
    <property type="protein sequence ID" value="PIA39713.1"/>
    <property type="molecule type" value="Genomic_DNA"/>
</dbReference>
<accession>A0A2G5D886</accession>
<dbReference type="FunCoup" id="A0A2G5D886">
    <property type="interactions" value="1244"/>
</dbReference>
<feature type="region of interest" description="Disordered" evidence="1">
    <location>
        <begin position="1"/>
        <end position="23"/>
    </location>
</feature>
<protein>
    <submittedName>
        <fullName evidence="2">Uncharacterized protein</fullName>
    </submittedName>
</protein>
<dbReference type="PANTHER" id="PTHR34539:SF19">
    <property type="entry name" value="T6J4.11 PROTEIN"/>
    <property type="match status" value="1"/>
</dbReference>
<feature type="compositionally biased region" description="Acidic residues" evidence="1">
    <location>
        <begin position="93"/>
        <end position="103"/>
    </location>
</feature>
<gene>
    <name evidence="2" type="ORF">AQUCO_02600277v1</name>
</gene>
<feature type="compositionally biased region" description="Polar residues" evidence="1">
    <location>
        <begin position="59"/>
        <end position="68"/>
    </location>
</feature>